<dbReference type="AlphaFoldDB" id="A0A139B0E3"/>
<organism evidence="1 2">
    <name type="scientific">Gonapodya prolifera (strain JEL478)</name>
    <name type="common">Monoblepharis prolifera</name>
    <dbReference type="NCBI Taxonomy" id="1344416"/>
    <lineage>
        <taxon>Eukaryota</taxon>
        <taxon>Fungi</taxon>
        <taxon>Fungi incertae sedis</taxon>
        <taxon>Chytridiomycota</taxon>
        <taxon>Chytridiomycota incertae sedis</taxon>
        <taxon>Monoblepharidomycetes</taxon>
        <taxon>Monoblepharidales</taxon>
        <taxon>Gonapodyaceae</taxon>
        <taxon>Gonapodya</taxon>
    </lineage>
</organism>
<name>A0A139B0E3_GONPJ</name>
<reference evidence="1 2" key="1">
    <citation type="journal article" date="2015" name="Genome Biol. Evol.">
        <title>Phylogenomic analyses indicate that early fungi evolved digesting cell walls of algal ancestors of land plants.</title>
        <authorList>
            <person name="Chang Y."/>
            <person name="Wang S."/>
            <person name="Sekimoto S."/>
            <person name="Aerts A.L."/>
            <person name="Choi C."/>
            <person name="Clum A."/>
            <person name="LaButti K.M."/>
            <person name="Lindquist E.A."/>
            <person name="Yee Ngan C."/>
            <person name="Ohm R.A."/>
            <person name="Salamov A.A."/>
            <person name="Grigoriev I.V."/>
            <person name="Spatafora J.W."/>
            <person name="Berbee M.L."/>
        </authorList>
    </citation>
    <scope>NUCLEOTIDE SEQUENCE [LARGE SCALE GENOMIC DNA]</scope>
    <source>
        <strain evidence="1 2">JEL478</strain>
    </source>
</reference>
<sequence>MATPDHRITPDKLPADILAAIFLHLDCPDGFSRTCKRFLAVSADSWNRKRYLIRRHPLTQVAHAIFFRYPGLLLKSCPGNAQDMIDWIIGTDSSSTLHIPPPSRFTLQSAFRGVAISHFRLYTSPFRIPFFSALRLRHPPTRVNAELLSMELYHVVQRIANSIYGADNAALFGDDLEELCNLLNLSTPYEYGDGHRIRLNEHREPDWVVLEEPDPEHHTLDVLRTLVTQFRFAPSPMGVAAPKVALEILWHVAKLPDPSILTSLLENWPVTPADATHTLTEGYTHIFMFTSTNFDRLASRLLDVLPVDAATFHAAFAALVSRARSFLIPNADASPPNADTLFASLHHLVAHAARCDLTLRTLALTYIKSREFAGETVSQVLDLLIRWDKEDLGGDDDSAVLARGHVAAVTEDVMDELARACAGGDVEMISKACAYPHRLLITNLHPTHPVLRLSLSFLLRTATMCCSYSSLHTPPLRPLPPASITPSRSRLNPVRRATPSVYVSGDTLAGAVYSYARGNVYPRVNDVAGLGSAIVEAKREQEAFQERQGREQEQEQAAAMEYSLPGFVTTPLFLSVAMKVQTAVAYVISKKPLNPRNQVDPEVVDLWVNDLFD</sequence>
<dbReference type="EMBL" id="KQ965731">
    <property type="protein sequence ID" value="KXS22410.1"/>
    <property type="molecule type" value="Genomic_DNA"/>
</dbReference>
<dbReference type="SUPFAM" id="SSF81383">
    <property type="entry name" value="F-box domain"/>
    <property type="match status" value="1"/>
</dbReference>
<accession>A0A139B0E3</accession>
<dbReference type="Proteomes" id="UP000070544">
    <property type="component" value="Unassembled WGS sequence"/>
</dbReference>
<protein>
    <recommendedName>
        <fullName evidence="3">F-box domain-containing protein</fullName>
    </recommendedName>
</protein>
<evidence type="ECO:0000313" key="2">
    <source>
        <dbReference type="Proteomes" id="UP000070544"/>
    </source>
</evidence>
<evidence type="ECO:0008006" key="3">
    <source>
        <dbReference type="Google" id="ProtNLM"/>
    </source>
</evidence>
<proteinExistence type="predicted"/>
<evidence type="ECO:0000313" key="1">
    <source>
        <dbReference type="EMBL" id="KXS22410.1"/>
    </source>
</evidence>
<dbReference type="InterPro" id="IPR036047">
    <property type="entry name" value="F-box-like_dom_sf"/>
</dbReference>
<keyword evidence="2" id="KW-1185">Reference proteome</keyword>
<gene>
    <name evidence="1" type="ORF">M427DRAFT_26972</name>
</gene>